<dbReference type="PANTHER" id="PTHR43685">
    <property type="entry name" value="GLYCOSYLTRANSFERASE"/>
    <property type="match status" value="1"/>
</dbReference>
<evidence type="ECO:0000256" key="1">
    <source>
        <dbReference type="SAM" id="Phobius"/>
    </source>
</evidence>
<protein>
    <recommendedName>
        <fullName evidence="2">Glycosyltransferase 2-like domain-containing protein</fullName>
    </recommendedName>
</protein>
<dbReference type="PANTHER" id="PTHR43685:SF11">
    <property type="entry name" value="GLYCOSYLTRANSFERASE TAGX-RELATED"/>
    <property type="match status" value="1"/>
</dbReference>
<dbReference type="SUPFAM" id="SSF53448">
    <property type="entry name" value="Nucleotide-diphospho-sugar transferases"/>
    <property type="match status" value="1"/>
</dbReference>
<gene>
    <name evidence="3" type="ORF">A2866_05530</name>
</gene>
<evidence type="ECO:0000259" key="2">
    <source>
        <dbReference type="Pfam" id="PF00535"/>
    </source>
</evidence>
<proteinExistence type="predicted"/>
<keyword evidence="1" id="KW-0472">Membrane</keyword>
<accession>A0A1F7GFY6</accession>
<organism evidence="3 4">
    <name type="scientific">Candidatus Roizmanbacteria bacterium RIFCSPHIGHO2_01_FULL_39_8</name>
    <dbReference type="NCBI Taxonomy" id="1802033"/>
    <lineage>
        <taxon>Bacteria</taxon>
        <taxon>Candidatus Roizmaniibacteriota</taxon>
    </lineage>
</organism>
<dbReference type="Gene3D" id="3.90.550.10">
    <property type="entry name" value="Spore Coat Polysaccharide Biosynthesis Protein SpsA, Chain A"/>
    <property type="match status" value="1"/>
</dbReference>
<keyword evidence="1" id="KW-1133">Transmembrane helix</keyword>
<dbReference type="InterPro" id="IPR029044">
    <property type="entry name" value="Nucleotide-diphossugar_trans"/>
</dbReference>
<feature type="domain" description="Glycosyltransferase 2-like" evidence="2">
    <location>
        <begin position="9"/>
        <end position="133"/>
    </location>
</feature>
<comment type="caution">
    <text evidence="3">The sequence shown here is derived from an EMBL/GenBank/DDBJ whole genome shotgun (WGS) entry which is preliminary data.</text>
</comment>
<dbReference type="Proteomes" id="UP000177026">
    <property type="component" value="Unassembled WGS sequence"/>
</dbReference>
<name>A0A1F7GFY6_9BACT</name>
<dbReference type="Pfam" id="PF00535">
    <property type="entry name" value="Glycos_transf_2"/>
    <property type="match status" value="1"/>
</dbReference>
<dbReference type="InterPro" id="IPR050834">
    <property type="entry name" value="Glycosyltransf_2"/>
</dbReference>
<reference evidence="3 4" key="1">
    <citation type="journal article" date="2016" name="Nat. Commun.">
        <title>Thousands of microbial genomes shed light on interconnected biogeochemical processes in an aquifer system.</title>
        <authorList>
            <person name="Anantharaman K."/>
            <person name="Brown C.T."/>
            <person name="Hug L.A."/>
            <person name="Sharon I."/>
            <person name="Castelle C.J."/>
            <person name="Probst A.J."/>
            <person name="Thomas B.C."/>
            <person name="Singh A."/>
            <person name="Wilkins M.J."/>
            <person name="Karaoz U."/>
            <person name="Brodie E.L."/>
            <person name="Williams K.H."/>
            <person name="Hubbard S.S."/>
            <person name="Banfield J.F."/>
        </authorList>
    </citation>
    <scope>NUCLEOTIDE SEQUENCE [LARGE SCALE GENOMIC DNA]</scope>
</reference>
<keyword evidence="1" id="KW-0812">Transmembrane</keyword>
<sequence>MRKNKLVFSILIPSYNGKEVIAGTIKSVLAQDYNNFEIIISDDVSTDSTVKIIKSFSDKRLKLFKNQRNLGYPGNLNQCLKHAKGDIVYLLGQDDILAENALSLTAKAFAKSKDIGAVTRPYRWFDEDLQVTVRARLPLNADRDEVVRIDDDPKIVIEVFKSLDSLSALAFRAKFLDRPFHQDIFPCHVYPFASIFKKHPIVYLKDYVSSVSMKNSQCRHVSSIYDKSPVLSWIEMFETIFPERKFSTLKRHCVEDFVAINYVGLAQIKNYSRHNYRYTLREIYYLLKYRPKNTINPMFWFFSLGALLTPPIVLIPLVDWYKKNINRIKFKNIRFKQQIVET</sequence>
<evidence type="ECO:0000313" key="4">
    <source>
        <dbReference type="Proteomes" id="UP000177026"/>
    </source>
</evidence>
<feature type="transmembrane region" description="Helical" evidence="1">
    <location>
        <begin position="298"/>
        <end position="321"/>
    </location>
</feature>
<evidence type="ECO:0000313" key="3">
    <source>
        <dbReference type="EMBL" id="OGK17794.1"/>
    </source>
</evidence>
<dbReference type="InterPro" id="IPR001173">
    <property type="entry name" value="Glyco_trans_2-like"/>
</dbReference>
<dbReference type="EMBL" id="MFZI01000079">
    <property type="protein sequence ID" value="OGK17794.1"/>
    <property type="molecule type" value="Genomic_DNA"/>
</dbReference>
<dbReference type="AlphaFoldDB" id="A0A1F7GFY6"/>